<dbReference type="SUPFAM" id="SSF48452">
    <property type="entry name" value="TPR-like"/>
    <property type="match status" value="1"/>
</dbReference>
<comment type="caution">
    <text evidence="1">The sequence shown here is derived from an EMBL/GenBank/DDBJ whole genome shotgun (WGS) entry which is preliminary data.</text>
</comment>
<accession>A0A090QT63</accession>
<evidence type="ECO:0000313" key="2">
    <source>
        <dbReference type="Proteomes" id="UP000029227"/>
    </source>
</evidence>
<proteinExistence type="predicted"/>
<protein>
    <submittedName>
        <fullName evidence="1">MSHA biogenesis protein MshN</fullName>
    </submittedName>
</protein>
<name>A0A090QT63_9GAMM</name>
<dbReference type="InterPro" id="IPR011990">
    <property type="entry name" value="TPR-like_helical_dom_sf"/>
</dbReference>
<evidence type="ECO:0000313" key="1">
    <source>
        <dbReference type="EMBL" id="GAL06380.1"/>
    </source>
</evidence>
<sequence>MYYGRKDNRRAMAILQQGLQRDSGQSELRVTMAKLLVNESQEQAALSVLQAMPDDGNSRYLAMRGALAQQLHQPALALSSYQRLVHDQPMTVVGGWGWALPWSARKPWQPAARPRCRPTAFVMPISKRC</sequence>
<dbReference type="STRING" id="754436.JCM19237_2471"/>
<dbReference type="EMBL" id="BBMN01000011">
    <property type="protein sequence ID" value="GAL06380.1"/>
    <property type="molecule type" value="Genomic_DNA"/>
</dbReference>
<dbReference type="Pfam" id="PF14559">
    <property type="entry name" value="TPR_19"/>
    <property type="match status" value="1"/>
</dbReference>
<dbReference type="Proteomes" id="UP000029227">
    <property type="component" value="Unassembled WGS sequence"/>
</dbReference>
<dbReference type="AlphaFoldDB" id="A0A090QT63"/>
<dbReference type="Gene3D" id="1.25.40.10">
    <property type="entry name" value="Tetratricopeptide repeat domain"/>
    <property type="match status" value="1"/>
</dbReference>
<reference evidence="1 2" key="1">
    <citation type="journal article" date="2014" name="Genome Announc.">
        <title>Draft Genome Sequences of Two Vibrionaceae Species, Vibrio ponticus C121 and Photobacterium aphoticum C119, Isolated as Coral Reef Microbiota.</title>
        <authorList>
            <person name="Al-saari N."/>
            <person name="Meirelles P.M."/>
            <person name="Mino S."/>
            <person name="Suda W."/>
            <person name="Oshima K."/>
            <person name="Hattori M."/>
            <person name="Ohkuma M."/>
            <person name="Thompson F.L."/>
            <person name="Gomez-Gil B."/>
            <person name="Sawabe T."/>
            <person name="Sawabe T."/>
        </authorList>
    </citation>
    <scope>NUCLEOTIDE SEQUENCE [LARGE SCALE GENOMIC DNA]</scope>
    <source>
        <strain evidence="1 2">JCM 19237</strain>
    </source>
</reference>
<gene>
    <name evidence="1" type="ORF">JCM19237_2471</name>
</gene>
<organism evidence="1 2">
    <name type="scientific">Photobacterium aphoticum</name>
    <dbReference type="NCBI Taxonomy" id="754436"/>
    <lineage>
        <taxon>Bacteria</taxon>
        <taxon>Pseudomonadati</taxon>
        <taxon>Pseudomonadota</taxon>
        <taxon>Gammaproteobacteria</taxon>
        <taxon>Vibrionales</taxon>
        <taxon>Vibrionaceae</taxon>
        <taxon>Photobacterium</taxon>
    </lineage>
</organism>
<dbReference type="eggNOG" id="COG0457">
    <property type="taxonomic scope" value="Bacteria"/>
</dbReference>